<keyword evidence="4" id="KW-0408">Iron</keyword>
<reference evidence="8" key="2">
    <citation type="submission" date="2021-04" db="EMBL/GenBank/DDBJ databases">
        <authorList>
            <person name="Gilroy R."/>
        </authorList>
    </citation>
    <scope>NUCLEOTIDE SEQUENCE</scope>
    <source>
        <strain evidence="8">421</strain>
    </source>
</reference>
<dbReference type="NCBIfam" id="TIGR00722">
    <property type="entry name" value="ttdA_fumA_fumB"/>
    <property type="match status" value="1"/>
</dbReference>
<comment type="caution">
    <text evidence="8">The sequence shown here is derived from an EMBL/GenBank/DDBJ whole genome shotgun (WGS) entry which is preliminary data.</text>
</comment>
<reference evidence="8" key="1">
    <citation type="journal article" date="2021" name="PeerJ">
        <title>Extensive microbial diversity within the chicken gut microbiome revealed by metagenomics and culture.</title>
        <authorList>
            <person name="Gilroy R."/>
            <person name="Ravi A."/>
            <person name="Getino M."/>
            <person name="Pursley I."/>
            <person name="Horton D.L."/>
            <person name="Alikhan N.F."/>
            <person name="Baker D."/>
            <person name="Gharbi K."/>
            <person name="Hall N."/>
            <person name="Watson M."/>
            <person name="Adriaenssens E.M."/>
            <person name="Foster-Nyarko E."/>
            <person name="Jarju S."/>
            <person name="Secka A."/>
            <person name="Antonio M."/>
            <person name="Oren A."/>
            <person name="Chaudhuri R.R."/>
            <person name="La Ragione R."/>
            <person name="Hildebrand F."/>
            <person name="Pallen M.J."/>
        </authorList>
    </citation>
    <scope>NUCLEOTIDE SEQUENCE</scope>
    <source>
        <strain evidence="8">421</strain>
    </source>
</reference>
<dbReference type="PANTHER" id="PTHR30389">
    <property type="entry name" value="FUMARATE HYDRATASE-RELATED"/>
    <property type="match status" value="1"/>
</dbReference>
<sequence>MREVSSKLITETVKELVIQANKLLPADLVNCISCSEAAEKNATAKSVLSDLQANISAAKELDIPVCQDTGMAVIFAEIGQDVHISGENFEDAVNRGVAEGYTDGLLRKSVVRDPFFDRVNTNDNTPAVIHTRIVPGDKITLTAAPKGFGSENMSALKMFTPSAKKEDIIGFVVDTVQKAGSNPCPPVVVGVGIGGDFEYSAVLAKKALCRPVSQRNKNENYAQMESDILKKLNTLDIGPQGFGGNTTALAVNIETYPTHIAGLPVAVNIGCHVTRHASAQI</sequence>
<dbReference type="InterPro" id="IPR051208">
    <property type="entry name" value="Class-I_Fumarase/Tartrate_DH"/>
</dbReference>
<dbReference type="AlphaFoldDB" id="A0A9D1RE34"/>
<keyword evidence="3" id="KW-0479">Metal-binding</keyword>
<keyword evidence="2" id="KW-0004">4Fe-4S</keyword>
<dbReference type="Proteomes" id="UP000824205">
    <property type="component" value="Unassembled WGS sequence"/>
</dbReference>
<comment type="similarity">
    <text evidence="1">Belongs to the class-I fumarase family.</text>
</comment>
<dbReference type="NCBIfam" id="NF004885">
    <property type="entry name" value="PRK06246.1"/>
    <property type="match status" value="1"/>
</dbReference>
<feature type="domain" description="Fe-S hydro-lyase tartrate dehydratase alpha-type catalytic" evidence="7">
    <location>
        <begin position="10"/>
        <end position="279"/>
    </location>
</feature>
<evidence type="ECO:0000256" key="3">
    <source>
        <dbReference type="ARBA" id="ARBA00022723"/>
    </source>
</evidence>
<evidence type="ECO:0000256" key="4">
    <source>
        <dbReference type="ARBA" id="ARBA00023004"/>
    </source>
</evidence>
<evidence type="ECO:0000313" key="8">
    <source>
        <dbReference type="EMBL" id="HIW85750.1"/>
    </source>
</evidence>
<accession>A0A9D1RE34</accession>
<gene>
    <name evidence="8" type="ORF">IAA48_04570</name>
</gene>
<organism evidence="8 9">
    <name type="scientific">Candidatus Eubacterium faecipullorum</name>
    <dbReference type="NCBI Taxonomy" id="2838571"/>
    <lineage>
        <taxon>Bacteria</taxon>
        <taxon>Bacillati</taxon>
        <taxon>Bacillota</taxon>
        <taxon>Clostridia</taxon>
        <taxon>Eubacteriales</taxon>
        <taxon>Eubacteriaceae</taxon>
        <taxon>Eubacterium</taxon>
    </lineage>
</organism>
<dbReference type="GO" id="GO:0051539">
    <property type="term" value="F:4 iron, 4 sulfur cluster binding"/>
    <property type="evidence" value="ECO:0007669"/>
    <property type="project" value="UniProtKB-KW"/>
</dbReference>
<protein>
    <submittedName>
        <fullName evidence="8">Fumarate hydratase</fullName>
        <ecNumber evidence="8">4.2.1.2</ecNumber>
    </submittedName>
</protein>
<evidence type="ECO:0000256" key="5">
    <source>
        <dbReference type="ARBA" id="ARBA00023014"/>
    </source>
</evidence>
<proteinExistence type="inferred from homology"/>
<evidence type="ECO:0000256" key="1">
    <source>
        <dbReference type="ARBA" id="ARBA00008876"/>
    </source>
</evidence>
<evidence type="ECO:0000259" key="7">
    <source>
        <dbReference type="Pfam" id="PF05681"/>
    </source>
</evidence>
<dbReference type="Pfam" id="PF05681">
    <property type="entry name" value="Fumerase"/>
    <property type="match status" value="1"/>
</dbReference>
<evidence type="ECO:0000313" key="9">
    <source>
        <dbReference type="Proteomes" id="UP000824205"/>
    </source>
</evidence>
<dbReference type="InterPro" id="IPR004646">
    <property type="entry name" value="Fe-S_hydro-lyase_TtdA-typ_cat"/>
</dbReference>
<dbReference type="GO" id="GO:0046872">
    <property type="term" value="F:metal ion binding"/>
    <property type="evidence" value="ECO:0007669"/>
    <property type="project" value="UniProtKB-KW"/>
</dbReference>
<evidence type="ECO:0000256" key="2">
    <source>
        <dbReference type="ARBA" id="ARBA00022485"/>
    </source>
</evidence>
<keyword evidence="6 8" id="KW-0456">Lyase</keyword>
<name>A0A9D1RE34_9FIRM</name>
<keyword evidence="5" id="KW-0411">Iron-sulfur</keyword>
<dbReference type="EMBL" id="DXGE01000019">
    <property type="protein sequence ID" value="HIW85750.1"/>
    <property type="molecule type" value="Genomic_DNA"/>
</dbReference>
<dbReference type="GO" id="GO:0004333">
    <property type="term" value="F:fumarate hydratase activity"/>
    <property type="evidence" value="ECO:0007669"/>
    <property type="project" value="UniProtKB-EC"/>
</dbReference>
<dbReference type="EC" id="4.2.1.2" evidence="8"/>
<evidence type="ECO:0000256" key="6">
    <source>
        <dbReference type="ARBA" id="ARBA00023239"/>
    </source>
</evidence>
<dbReference type="PANTHER" id="PTHR30389:SF17">
    <property type="entry name" value="L(+)-TARTRATE DEHYDRATASE SUBUNIT ALPHA-RELATED"/>
    <property type="match status" value="1"/>
</dbReference>